<reference evidence="4" key="2">
    <citation type="submission" date="2020-11" db="EMBL/GenBank/DDBJ databases">
        <authorList>
            <person name="McCartney M.A."/>
            <person name="Auch B."/>
            <person name="Kono T."/>
            <person name="Mallez S."/>
            <person name="Becker A."/>
            <person name="Gohl D.M."/>
            <person name="Silverstein K.A.T."/>
            <person name="Koren S."/>
            <person name="Bechman K.B."/>
            <person name="Herman A."/>
            <person name="Abrahante J.E."/>
            <person name="Garbe J."/>
        </authorList>
    </citation>
    <scope>NUCLEOTIDE SEQUENCE</scope>
    <source>
        <strain evidence="4">Duluth1</strain>
        <tissue evidence="4">Whole animal</tissue>
    </source>
</reference>
<evidence type="ECO:0000313" key="4">
    <source>
        <dbReference type="EMBL" id="KAH3749449.1"/>
    </source>
</evidence>
<dbReference type="OrthoDB" id="6074187at2759"/>
<evidence type="ECO:0000256" key="2">
    <source>
        <dbReference type="SAM" id="Coils"/>
    </source>
</evidence>
<dbReference type="CDD" id="cd19756">
    <property type="entry name" value="Bbox2"/>
    <property type="match status" value="1"/>
</dbReference>
<keyword evidence="1" id="KW-0862">Zinc</keyword>
<dbReference type="EMBL" id="JAIWYP010000010">
    <property type="protein sequence ID" value="KAH3749449.1"/>
    <property type="molecule type" value="Genomic_DNA"/>
</dbReference>
<gene>
    <name evidence="4" type="ORF">DPMN_183947</name>
</gene>
<accession>A0A9D4DKU5</accession>
<feature type="domain" description="B box-type" evidence="3">
    <location>
        <begin position="20"/>
        <end position="59"/>
    </location>
</feature>
<dbReference type="PROSITE" id="PS50119">
    <property type="entry name" value="ZF_BBOX"/>
    <property type="match status" value="2"/>
</dbReference>
<dbReference type="InterPro" id="IPR047153">
    <property type="entry name" value="TRIM45/56/19-like"/>
</dbReference>
<dbReference type="PANTHER" id="PTHR25462:SF296">
    <property type="entry name" value="MEIOTIC P26, ISOFORM F"/>
    <property type="match status" value="1"/>
</dbReference>
<reference evidence="4" key="1">
    <citation type="journal article" date="2019" name="bioRxiv">
        <title>The Genome of the Zebra Mussel, Dreissena polymorpha: A Resource for Invasive Species Research.</title>
        <authorList>
            <person name="McCartney M.A."/>
            <person name="Auch B."/>
            <person name="Kono T."/>
            <person name="Mallez S."/>
            <person name="Zhang Y."/>
            <person name="Obille A."/>
            <person name="Becker A."/>
            <person name="Abrahante J.E."/>
            <person name="Garbe J."/>
            <person name="Badalamenti J.P."/>
            <person name="Herman A."/>
            <person name="Mangelson H."/>
            <person name="Liachko I."/>
            <person name="Sullivan S."/>
            <person name="Sone E.D."/>
            <person name="Koren S."/>
            <person name="Silverstein K.A.T."/>
            <person name="Beckman K.B."/>
            <person name="Gohl D.M."/>
        </authorList>
    </citation>
    <scope>NUCLEOTIDE SEQUENCE</scope>
    <source>
        <strain evidence="4">Duluth1</strain>
        <tissue evidence="4">Whole animal</tissue>
    </source>
</reference>
<dbReference type="Gene3D" id="3.30.160.60">
    <property type="entry name" value="Classic Zinc Finger"/>
    <property type="match status" value="1"/>
</dbReference>
<name>A0A9D4DKU5_DREPO</name>
<dbReference type="Gene3D" id="2.120.10.30">
    <property type="entry name" value="TolB, C-terminal domain"/>
    <property type="match status" value="1"/>
</dbReference>
<dbReference type="GO" id="GO:0008270">
    <property type="term" value="F:zinc ion binding"/>
    <property type="evidence" value="ECO:0007669"/>
    <property type="project" value="UniProtKB-KW"/>
</dbReference>
<evidence type="ECO:0000259" key="3">
    <source>
        <dbReference type="PROSITE" id="PS50119"/>
    </source>
</evidence>
<protein>
    <recommendedName>
        <fullName evidence="3">B box-type domain-containing protein</fullName>
    </recommendedName>
</protein>
<keyword evidence="1" id="KW-0479">Metal-binding</keyword>
<dbReference type="InterPro" id="IPR011042">
    <property type="entry name" value="6-blade_b-propeller_TolB-like"/>
</dbReference>
<dbReference type="AlphaFoldDB" id="A0A9D4DKU5"/>
<feature type="domain" description="B box-type" evidence="3">
    <location>
        <begin position="78"/>
        <end position="119"/>
    </location>
</feature>
<dbReference type="SUPFAM" id="SSF101898">
    <property type="entry name" value="NHL repeat"/>
    <property type="match status" value="1"/>
</dbReference>
<dbReference type="Proteomes" id="UP000828390">
    <property type="component" value="Unassembled WGS sequence"/>
</dbReference>
<dbReference type="InterPro" id="IPR000315">
    <property type="entry name" value="Znf_B-box"/>
</dbReference>
<keyword evidence="1" id="KW-0863">Zinc-finger</keyword>
<proteinExistence type="predicted"/>
<evidence type="ECO:0000256" key="1">
    <source>
        <dbReference type="PROSITE-ProRule" id="PRU00024"/>
    </source>
</evidence>
<organism evidence="4 5">
    <name type="scientific">Dreissena polymorpha</name>
    <name type="common">Zebra mussel</name>
    <name type="synonym">Mytilus polymorpha</name>
    <dbReference type="NCBI Taxonomy" id="45954"/>
    <lineage>
        <taxon>Eukaryota</taxon>
        <taxon>Metazoa</taxon>
        <taxon>Spiralia</taxon>
        <taxon>Lophotrochozoa</taxon>
        <taxon>Mollusca</taxon>
        <taxon>Bivalvia</taxon>
        <taxon>Autobranchia</taxon>
        <taxon>Heteroconchia</taxon>
        <taxon>Euheterodonta</taxon>
        <taxon>Imparidentia</taxon>
        <taxon>Neoheterodontei</taxon>
        <taxon>Myida</taxon>
        <taxon>Dreissenoidea</taxon>
        <taxon>Dreissenidae</taxon>
        <taxon>Dreissena</taxon>
    </lineage>
</organism>
<comment type="caution">
    <text evidence="4">The sequence shown here is derived from an EMBL/GenBank/DDBJ whole genome shotgun (WGS) entry which is preliminary data.</text>
</comment>
<feature type="coiled-coil region" evidence="2">
    <location>
        <begin position="131"/>
        <end position="230"/>
    </location>
</feature>
<sequence>MNTFSQSSIDKGSDIFVDFMCSTCEDKKLNNTADFYCESCVKFYCGKCICMHSQLFTKHVPFGRGDMKKWPVSKKVEDFLLKCDVHKDKNLEMFCSEHSEMCCTNCAFLNHRHCQKVTLISDIVTSQFSDLKHLSVSIQSILKEMKDLQDNQEASIHYVQSSYDEQLSRIQKARREINETLDTIEQKTLKEMKDTLTKLQASTKSEADKCIRLRDELKQLRDAIQDISDKNKLELSFIATRKCEDKIEQSRTFLNTNSLQDKFYITFQPNSEIVQYLSKLSGLGRIEHSTKTLRVQEKPNKVITVLRKSENNVKISSDSKECGITGILVLPDRQVLVVDTNNNNIKLLDQQYQVVSHCSMTKCPFDICQITSSEVAVTVNDDVKNNIHEVQFITVNNRQLVQGRKLQLLHRCNGIAFHQEDLYITSDTALFKYTLNGKLVSKMYEDTSHDYTVMNCAVSPTGNKLYITQFHQHKLLILARDGSVLATFTDPALQYPRGVHVTPAGQVLVCGGIWPDPFILQVDSEGKRKLATLGNLATLGMEKNCKLNPASLCYNRHTVSIIVGLDYNSIMVFNVQ</sequence>
<keyword evidence="2" id="KW-0175">Coiled coil</keyword>
<dbReference type="PANTHER" id="PTHR25462">
    <property type="entry name" value="BONUS, ISOFORM C-RELATED"/>
    <property type="match status" value="1"/>
</dbReference>
<evidence type="ECO:0000313" key="5">
    <source>
        <dbReference type="Proteomes" id="UP000828390"/>
    </source>
</evidence>
<keyword evidence="5" id="KW-1185">Reference proteome</keyword>
<dbReference type="SUPFAM" id="SSF57845">
    <property type="entry name" value="B-box zinc-binding domain"/>
    <property type="match status" value="1"/>
</dbReference>